<dbReference type="SUPFAM" id="SSF56645">
    <property type="entry name" value="Acyl-CoA dehydrogenase NM domain-like"/>
    <property type="match status" value="1"/>
</dbReference>
<dbReference type="PANTHER" id="PTHR48083:SF19">
    <property type="entry name" value="FLAVIN-DEPENDENT MONOOXYGENASE, OXYGENASE SUBUNIT HSAA"/>
    <property type="match status" value="1"/>
</dbReference>
<dbReference type="Proteomes" id="UP000660554">
    <property type="component" value="Unassembled WGS sequence"/>
</dbReference>
<keyword evidence="4" id="KW-1185">Reference proteome</keyword>
<keyword evidence="1" id="KW-0560">Oxidoreductase</keyword>
<comment type="caution">
    <text evidence="3">The sequence shown here is derived from an EMBL/GenBank/DDBJ whole genome shotgun (WGS) entry which is preliminary data.</text>
</comment>
<dbReference type="Gene3D" id="1.20.140.10">
    <property type="entry name" value="Butyryl-CoA Dehydrogenase, subunit A, domain 3"/>
    <property type="match status" value="1"/>
</dbReference>
<dbReference type="InterPro" id="IPR050741">
    <property type="entry name" value="Acyl-CoA_dehydrogenase"/>
</dbReference>
<accession>A0ABQ3NFW0</accession>
<sequence>MPQQTQSAPEPALTARAVGALAADRAEAAEAARSLDPDVVRALLDAGFARHFVPVAHGGHAGGFGALTGAVTTIGASCPATAWCASIALSLSRMAGFLPEEGRGRIWQDGPDALVVGSVSPRGRALPADGGWQLTGTWPYVSAVEHSDWALVLGLAKTPDAPAERRIFAVPRSAYAIERTWSDIGMRASGSHTLTVDDLHVPAEMSFPVDDLMAGRPAADGGAGAGGAAPGVPLAAVNGLFFCLPMLGAAEGALAHWSAYAQDRLRAERPGVPGPGRAFYEETLARAGGEIDAARLLLERIAAVADSGREITALETARAQRDCALVADLLVGSVDRLFRASGTAGHSESSPLQRLWRDVHSAAGHIVLQFGPNASAYAAQALPVGPA</sequence>
<dbReference type="SUPFAM" id="SSF47203">
    <property type="entry name" value="Acyl-CoA dehydrogenase C-terminal domain-like"/>
    <property type="match status" value="1"/>
</dbReference>
<dbReference type="InterPro" id="IPR037069">
    <property type="entry name" value="AcylCoA_DH/ox_N_sf"/>
</dbReference>
<evidence type="ECO:0000313" key="3">
    <source>
        <dbReference type="EMBL" id="GHI11669.1"/>
    </source>
</evidence>
<organism evidence="3 4">
    <name type="scientific">Streptomyces virginiae</name>
    <name type="common">Streptomyces cinnamonensis</name>
    <dbReference type="NCBI Taxonomy" id="1961"/>
    <lineage>
        <taxon>Bacteria</taxon>
        <taxon>Bacillati</taxon>
        <taxon>Actinomycetota</taxon>
        <taxon>Actinomycetes</taxon>
        <taxon>Kitasatosporales</taxon>
        <taxon>Streptomycetaceae</taxon>
        <taxon>Streptomyces</taxon>
    </lineage>
</organism>
<feature type="domain" description="Acyl-CoA dehydrogenase C-terminal" evidence="2">
    <location>
        <begin position="241"/>
        <end position="369"/>
    </location>
</feature>
<evidence type="ECO:0000256" key="1">
    <source>
        <dbReference type="ARBA" id="ARBA00023002"/>
    </source>
</evidence>
<dbReference type="InterPro" id="IPR036250">
    <property type="entry name" value="AcylCo_DH-like_C"/>
</dbReference>
<evidence type="ECO:0000259" key="2">
    <source>
        <dbReference type="Pfam" id="PF08028"/>
    </source>
</evidence>
<dbReference type="InterPro" id="IPR013107">
    <property type="entry name" value="Acyl-CoA_DH_C"/>
</dbReference>
<proteinExistence type="predicted"/>
<keyword evidence="3" id="KW-0378">Hydrolase</keyword>
<dbReference type="GeneID" id="86957385"/>
<dbReference type="InterPro" id="IPR009100">
    <property type="entry name" value="AcylCoA_DH/oxidase_NM_dom_sf"/>
</dbReference>
<evidence type="ECO:0000313" key="4">
    <source>
        <dbReference type="Proteomes" id="UP000660554"/>
    </source>
</evidence>
<gene>
    <name evidence="3" type="ORF">Scinn_11320</name>
</gene>
<reference evidence="4" key="1">
    <citation type="submission" date="2020-09" db="EMBL/GenBank/DDBJ databases">
        <title>Whole genome shotgun sequence of Streptomyces cinnamonensis NBRC 15873.</title>
        <authorList>
            <person name="Komaki H."/>
            <person name="Tamura T."/>
        </authorList>
    </citation>
    <scope>NUCLEOTIDE SEQUENCE [LARGE SCALE GENOMIC DNA]</scope>
    <source>
        <strain evidence="4">NBRC 15873</strain>
    </source>
</reference>
<dbReference type="Gene3D" id="1.10.540.10">
    <property type="entry name" value="Acyl-CoA dehydrogenase/oxidase, N-terminal domain"/>
    <property type="match status" value="1"/>
</dbReference>
<dbReference type="PIRSF" id="PIRSF016578">
    <property type="entry name" value="HsaA"/>
    <property type="match status" value="1"/>
</dbReference>
<dbReference type="InterPro" id="IPR046373">
    <property type="entry name" value="Acyl-CoA_Oxase/DH_mid-dom_sf"/>
</dbReference>
<protein>
    <submittedName>
        <fullName evidence="3">Hydrolase</fullName>
    </submittedName>
</protein>
<name>A0ABQ3NFW0_STRVG</name>
<dbReference type="Gene3D" id="2.40.110.10">
    <property type="entry name" value="Butyryl-CoA Dehydrogenase, subunit A, domain 2"/>
    <property type="match status" value="1"/>
</dbReference>
<dbReference type="RefSeq" id="WP_030650436.1">
    <property type="nucleotide sequence ID" value="NZ_BMRU01000013.1"/>
</dbReference>
<dbReference type="PANTHER" id="PTHR48083">
    <property type="entry name" value="MEDIUM-CHAIN SPECIFIC ACYL-COA DEHYDROGENASE, MITOCHONDRIAL-RELATED"/>
    <property type="match status" value="1"/>
</dbReference>
<dbReference type="Pfam" id="PF08028">
    <property type="entry name" value="Acyl-CoA_dh_2"/>
    <property type="match status" value="1"/>
</dbReference>
<dbReference type="EMBL" id="BNDV01000002">
    <property type="protein sequence ID" value="GHI11669.1"/>
    <property type="molecule type" value="Genomic_DNA"/>
</dbReference>
<dbReference type="GO" id="GO:0016787">
    <property type="term" value="F:hydrolase activity"/>
    <property type="evidence" value="ECO:0007669"/>
    <property type="project" value="UniProtKB-KW"/>
</dbReference>